<sequence>MDRVTLNRLPAGSPHFKSMYRQHKQSDYDLIKSVCEFVDNVLKCKNIHINTRVLDSRIHTITISDDANGFENMFEPGISNPFNMGHMRAGHEDNDEMSQFGIGMKAGAISTGDKMDVYTKVRGKYYHVELDFIEMCEREEDSFSPNQNEITYEHYKSKHPFEKGSTIVLSSIRHSIYTKTTQDDITVYLTKHISDIYNDFIQKGIMIYVNKNLIYPAEDIYECAECAPFTKRFEIYKHNDNYYMKNMNDTHYYEYDNKTNTIKSIDKKLFKKFVSDKSKPIAYLKTTFVYYKHLPDEELPCGLTDIYRNGRRNGSWLKNGSKNNGSKNYNKSRIDIEDKELAKLLGLTFNKNISENIKNNETSAFQLFISKSCEGLSADTSTASFKKLQEIAKNHKIDKHSVLGEVGPKPVKIEPVSKPEPVSNPEPVSKPEPLPVAQVEPIQTKPKSAKSVIEKKSTIVRTHYKNKIPLELFAEMADDIKQHLDVYSNSEFGVEIFNIWNKMKKE</sequence>
<dbReference type="AlphaFoldDB" id="A0A6C0D9M9"/>
<reference evidence="2" key="1">
    <citation type="journal article" date="2020" name="Nature">
        <title>Giant virus diversity and host interactions through global metagenomics.</title>
        <authorList>
            <person name="Schulz F."/>
            <person name="Roux S."/>
            <person name="Paez-Espino D."/>
            <person name="Jungbluth S."/>
            <person name="Walsh D.A."/>
            <person name="Denef V.J."/>
            <person name="McMahon K.D."/>
            <person name="Konstantinidis K.T."/>
            <person name="Eloe-Fadrosh E.A."/>
            <person name="Kyrpides N.C."/>
            <person name="Woyke T."/>
        </authorList>
    </citation>
    <scope>NUCLEOTIDE SEQUENCE</scope>
    <source>
        <strain evidence="2">GVMAG-M-3300023174-130</strain>
    </source>
</reference>
<evidence type="ECO:0000256" key="1">
    <source>
        <dbReference type="SAM" id="MobiDB-lite"/>
    </source>
</evidence>
<dbReference type="SUPFAM" id="SSF55874">
    <property type="entry name" value="ATPase domain of HSP90 chaperone/DNA topoisomerase II/histidine kinase"/>
    <property type="match status" value="1"/>
</dbReference>
<dbReference type="InterPro" id="IPR036890">
    <property type="entry name" value="HATPase_C_sf"/>
</dbReference>
<organism evidence="2">
    <name type="scientific">viral metagenome</name>
    <dbReference type="NCBI Taxonomy" id="1070528"/>
    <lineage>
        <taxon>unclassified sequences</taxon>
        <taxon>metagenomes</taxon>
        <taxon>organismal metagenomes</taxon>
    </lineage>
</organism>
<name>A0A6C0D9M9_9ZZZZ</name>
<feature type="region of interest" description="Disordered" evidence="1">
    <location>
        <begin position="406"/>
        <end position="448"/>
    </location>
</feature>
<evidence type="ECO:0008006" key="3">
    <source>
        <dbReference type="Google" id="ProtNLM"/>
    </source>
</evidence>
<accession>A0A6C0D9M9</accession>
<dbReference type="Pfam" id="PF13589">
    <property type="entry name" value="HATPase_c_3"/>
    <property type="match status" value="1"/>
</dbReference>
<dbReference type="EMBL" id="MN739558">
    <property type="protein sequence ID" value="QHT13062.1"/>
    <property type="molecule type" value="Genomic_DNA"/>
</dbReference>
<feature type="compositionally biased region" description="Pro residues" evidence="1">
    <location>
        <begin position="422"/>
        <end position="434"/>
    </location>
</feature>
<protein>
    <recommendedName>
        <fullName evidence="3">DNA mismatch repair protein S5 domain-containing protein</fullName>
    </recommendedName>
</protein>
<proteinExistence type="predicted"/>
<evidence type="ECO:0000313" key="2">
    <source>
        <dbReference type="EMBL" id="QHT13062.1"/>
    </source>
</evidence>